<feature type="region of interest" description="Disordered" evidence="1">
    <location>
        <begin position="402"/>
        <end position="440"/>
    </location>
</feature>
<dbReference type="Proteomes" id="UP000000763">
    <property type="component" value="Chromosome 10"/>
</dbReference>
<evidence type="ECO:0000259" key="2">
    <source>
        <dbReference type="Pfam" id="PF13960"/>
    </source>
</evidence>
<evidence type="ECO:0000313" key="3">
    <source>
        <dbReference type="EMBL" id="AAK92551.1"/>
    </source>
</evidence>
<feature type="compositionally biased region" description="Polar residues" evidence="1">
    <location>
        <begin position="414"/>
        <end position="432"/>
    </location>
</feature>
<feature type="compositionally biased region" description="Basic and acidic residues" evidence="1">
    <location>
        <begin position="483"/>
        <end position="499"/>
    </location>
</feature>
<organism evidence="3 4">
    <name type="scientific">Oryza sativa subsp. japonica</name>
    <name type="common">Rice</name>
    <dbReference type="NCBI Taxonomy" id="39947"/>
    <lineage>
        <taxon>Eukaryota</taxon>
        <taxon>Viridiplantae</taxon>
        <taxon>Streptophyta</taxon>
        <taxon>Embryophyta</taxon>
        <taxon>Tracheophyta</taxon>
        <taxon>Spermatophyta</taxon>
        <taxon>Magnoliopsida</taxon>
        <taxon>Liliopsida</taxon>
        <taxon>Poales</taxon>
        <taxon>Poaceae</taxon>
        <taxon>BOP clade</taxon>
        <taxon>Oryzoideae</taxon>
        <taxon>Oryzeae</taxon>
        <taxon>Oryzinae</taxon>
        <taxon>Oryza</taxon>
        <taxon>Oryza sativa</taxon>
    </lineage>
</organism>
<protein>
    <submittedName>
        <fullName evidence="3">Transposable element</fullName>
    </submittedName>
</protein>
<feature type="domain" description="DUF4218" evidence="2">
    <location>
        <begin position="75"/>
        <end position="180"/>
    </location>
</feature>
<feature type="compositionally biased region" description="Basic and acidic residues" evidence="1">
    <location>
        <begin position="7"/>
        <end position="23"/>
    </location>
</feature>
<evidence type="ECO:0000256" key="1">
    <source>
        <dbReference type="SAM" id="MobiDB-lite"/>
    </source>
</evidence>
<reference evidence="4" key="2">
    <citation type="journal article" date="2008" name="Nucleic Acids Res.">
        <title>The rice annotation project database (RAP-DB): 2008 update.</title>
        <authorList>
            <consortium name="The rice annotation project (RAP)"/>
        </authorList>
    </citation>
    <scope>GENOME REANNOTATION</scope>
    <source>
        <strain evidence="4">cv. Nipponbare</strain>
    </source>
</reference>
<proteinExistence type="predicted"/>
<sequence length="635" mass="71144">MALDHNSAGDRELGRAIRGHQREEDDDANSPVQRTTTDDDERRPATRRKSGYDRGILPNNVQATITKLCAFMNAISQKVIDPDRLEALQNDVVQCLVTFELIFPPSFFNILTHLLCHLVKEIGILGPVYLHNMFPFERYMGILKKYVRNRARPEASIAKGYGTEEVIEFCIEFIEDLRTIGVPESRHEERLRGKGTLGRKAIMTVDNNLFRKAHFTVLQQSSLVAPYIEEHLALVRARNIGKSDAWITRHHIDTFLAWLRQHLMGNETINQQLAFLARGPSGSIATFQGYEINGYTFYTRAQDMKSTNQNSVVCIDAMGHDGITGTLTGGGVTIDNSGMTTVDLNKVGYSDEPFVFANDVTQVFYVKDMSSKGKKGKGPDEPKRHVVLPGKRKIVGVEDKTNQDYDQLDGQPPFTVTNDPSILLSNEDTPYSRSDHKEGTIVRRKKDVVVVVPQAGVGNSQYWNEEEGNEDPNQYLNEEGNVERDAEGNQEGNMERDAEGNEEEEASGSQPSAGQKRARRQQGAAKKLEGQHIITEVDEDGRPSAPAEAVKNYVRDSGWVVRDNMPVSTVYWRRTRARGDHESFVPDSEKEMLWTTMLETFTLPSGTETKFDNVSIGDEDGIEAKSETGIVAETE</sequence>
<feature type="region of interest" description="Disordered" evidence="1">
    <location>
        <begin position="1"/>
        <end position="54"/>
    </location>
</feature>
<reference evidence="4" key="1">
    <citation type="journal article" date="2005" name="Nature">
        <title>The map-based sequence of the rice genome.</title>
        <authorList>
            <consortium name="International rice genome sequencing project (IRGSP)"/>
            <person name="Matsumoto T."/>
            <person name="Wu J."/>
            <person name="Kanamori H."/>
            <person name="Katayose Y."/>
            <person name="Fujisawa M."/>
            <person name="Namiki N."/>
            <person name="Mizuno H."/>
            <person name="Yamamoto K."/>
            <person name="Antonio B.A."/>
            <person name="Baba T."/>
            <person name="Sakata K."/>
            <person name="Nagamura Y."/>
            <person name="Aoki H."/>
            <person name="Arikawa K."/>
            <person name="Arita K."/>
            <person name="Bito T."/>
            <person name="Chiden Y."/>
            <person name="Fujitsuka N."/>
            <person name="Fukunaka R."/>
            <person name="Hamada M."/>
            <person name="Harada C."/>
            <person name="Hayashi A."/>
            <person name="Hijishita S."/>
            <person name="Honda M."/>
            <person name="Hosokawa S."/>
            <person name="Ichikawa Y."/>
            <person name="Idonuma A."/>
            <person name="Iijima M."/>
            <person name="Ikeda M."/>
            <person name="Ikeno M."/>
            <person name="Ito K."/>
            <person name="Ito S."/>
            <person name="Ito T."/>
            <person name="Ito Y."/>
            <person name="Ito Y."/>
            <person name="Iwabuchi A."/>
            <person name="Kamiya K."/>
            <person name="Karasawa W."/>
            <person name="Kurita K."/>
            <person name="Katagiri S."/>
            <person name="Kikuta A."/>
            <person name="Kobayashi H."/>
            <person name="Kobayashi N."/>
            <person name="Machita K."/>
            <person name="Maehara T."/>
            <person name="Masukawa M."/>
            <person name="Mizubayashi T."/>
            <person name="Mukai Y."/>
            <person name="Nagasaki H."/>
            <person name="Nagata Y."/>
            <person name="Naito S."/>
            <person name="Nakashima M."/>
            <person name="Nakama Y."/>
            <person name="Nakamichi Y."/>
            <person name="Nakamura M."/>
            <person name="Meguro A."/>
            <person name="Negishi M."/>
            <person name="Ohta I."/>
            <person name="Ohta T."/>
            <person name="Okamoto M."/>
            <person name="Ono N."/>
            <person name="Saji S."/>
            <person name="Sakaguchi M."/>
            <person name="Sakai K."/>
            <person name="Shibata M."/>
            <person name="Shimokawa T."/>
            <person name="Song J."/>
            <person name="Takazaki Y."/>
            <person name="Terasawa K."/>
            <person name="Tsugane M."/>
            <person name="Tsuji K."/>
            <person name="Ueda S."/>
            <person name="Waki K."/>
            <person name="Yamagata H."/>
            <person name="Yamamoto M."/>
            <person name="Yamamoto S."/>
            <person name="Yamane H."/>
            <person name="Yoshiki S."/>
            <person name="Yoshihara R."/>
            <person name="Yukawa K."/>
            <person name="Zhong H."/>
            <person name="Yano M."/>
            <person name="Yuan Q."/>
            <person name="Ouyang S."/>
            <person name="Liu J."/>
            <person name="Jones K.M."/>
            <person name="Gansberger K."/>
            <person name="Moffat K."/>
            <person name="Hill J."/>
            <person name="Bera J."/>
            <person name="Fadrosh D."/>
            <person name="Jin S."/>
            <person name="Johri S."/>
            <person name="Kim M."/>
            <person name="Overton L."/>
            <person name="Reardon M."/>
            <person name="Tsitrin T."/>
            <person name="Vuong H."/>
            <person name="Weaver B."/>
            <person name="Ciecko A."/>
            <person name="Tallon L."/>
            <person name="Jackson J."/>
            <person name="Pai G."/>
            <person name="Aken S.V."/>
            <person name="Utterback T."/>
            <person name="Reidmuller S."/>
            <person name="Feldblyum T."/>
            <person name="Hsiao J."/>
            <person name="Zismann V."/>
            <person name="Iobst S."/>
            <person name="de Vazeille A.R."/>
            <person name="Buell C.R."/>
            <person name="Ying K."/>
            <person name="Li Y."/>
            <person name="Lu T."/>
            <person name="Huang Y."/>
            <person name="Zhao Q."/>
            <person name="Feng Q."/>
            <person name="Zhang L."/>
            <person name="Zhu J."/>
            <person name="Weng Q."/>
            <person name="Mu J."/>
            <person name="Lu Y."/>
            <person name="Fan D."/>
            <person name="Liu Y."/>
            <person name="Guan J."/>
            <person name="Zhang Y."/>
            <person name="Yu S."/>
            <person name="Liu X."/>
            <person name="Zhang Y."/>
            <person name="Hong G."/>
            <person name="Han B."/>
            <person name="Choisne N."/>
            <person name="Demange N."/>
            <person name="Orjeda G."/>
            <person name="Samain S."/>
            <person name="Cattolico L."/>
            <person name="Pelletier E."/>
            <person name="Couloux A."/>
            <person name="Segurens B."/>
            <person name="Wincker P."/>
            <person name="D'Hont A."/>
            <person name="Scarpelli C."/>
            <person name="Weissenbach J."/>
            <person name="Salanoubat M."/>
            <person name="Quetier F."/>
            <person name="Yu Y."/>
            <person name="Kim H.R."/>
            <person name="Rambo T."/>
            <person name="Currie J."/>
            <person name="Collura K."/>
            <person name="Luo M."/>
            <person name="Yang T."/>
            <person name="Ammiraju J.S.S."/>
            <person name="Engler F."/>
            <person name="Soderlund C."/>
            <person name="Wing R.A."/>
            <person name="Palmer L.E."/>
            <person name="de la Bastide M."/>
            <person name="Spiegel L."/>
            <person name="Nascimento L."/>
            <person name="Zutavern T."/>
            <person name="O'Shaughnessy A."/>
            <person name="Dike S."/>
            <person name="Dedhia N."/>
            <person name="Preston R."/>
            <person name="Balija V."/>
            <person name="McCombie W.R."/>
            <person name="Chow T."/>
            <person name="Chen H."/>
            <person name="Chung M."/>
            <person name="Chen C."/>
            <person name="Shaw J."/>
            <person name="Wu H."/>
            <person name="Hsiao K."/>
            <person name="Chao Y."/>
            <person name="Chu M."/>
            <person name="Cheng C."/>
            <person name="Hour A."/>
            <person name="Lee P."/>
            <person name="Lin S."/>
            <person name="Lin Y."/>
            <person name="Liou J."/>
            <person name="Liu S."/>
            <person name="Hsing Y."/>
            <person name="Raghuvanshi S."/>
            <person name="Mohanty A."/>
            <person name="Bharti A.K."/>
            <person name="Gaur A."/>
            <person name="Gupta V."/>
            <person name="Kumar D."/>
            <person name="Ravi V."/>
            <person name="Vij S."/>
            <person name="Kapur A."/>
            <person name="Khurana P."/>
            <person name="Khurana P."/>
            <person name="Khurana J.P."/>
            <person name="Tyagi A.K."/>
            <person name="Gaikwad K."/>
            <person name="Singh A."/>
            <person name="Dalal V."/>
            <person name="Srivastava S."/>
            <person name="Dixit A."/>
            <person name="Pal A.K."/>
            <person name="Ghazi I.A."/>
            <person name="Yadav M."/>
            <person name="Pandit A."/>
            <person name="Bhargava A."/>
            <person name="Sureshbabu K."/>
            <person name="Batra K."/>
            <person name="Sharma T.R."/>
            <person name="Mohapatra T."/>
            <person name="Singh N.K."/>
            <person name="Messing J."/>
            <person name="Nelson A.B."/>
            <person name="Fuks G."/>
            <person name="Kavchok S."/>
            <person name="Keizer G."/>
            <person name="Linton E."/>
            <person name="Llaca V."/>
            <person name="Song R."/>
            <person name="Tanyolac B."/>
            <person name="Young S."/>
            <person name="Ho-Il K."/>
            <person name="Hahn J.H."/>
            <person name="Sangsakoo G."/>
            <person name="Vanavichit A."/>
            <person name="de Mattos Luiz.A.T."/>
            <person name="Zimmer P.D."/>
            <person name="Malone G."/>
            <person name="Dellagostin O."/>
            <person name="de Oliveira A.C."/>
            <person name="Bevan M."/>
            <person name="Bancroft I."/>
            <person name="Minx P."/>
            <person name="Cordum H."/>
            <person name="Wilson R."/>
            <person name="Cheng Z."/>
            <person name="Jin W."/>
            <person name="Jiang J."/>
            <person name="Leong S.A."/>
            <person name="Iwama H."/>
            <person name="Gojobori T."/>
            <person name="Itoh T."/>
            <person name="Niimura Y."/>
            <person name="Fujii Y."/>
            <person name="Habara T."/>
            <person name="Sakai H."/>
            <person name="Sato Y."/>
            <person name="Wilson G."/>
            <person name="Kumar K."/>
            <person name="McCouch S."/>
            <person name="Juretic N."/>
            <person name="Hoen D."/>
            <person name="Wright S."/>
            <person name="Bruskiewich R."/>
            <person name="Bureau T."/>
            <person name="Miyao A."/>
            <person name="Hirochika H."/>
            <person name="Nishikawa T."/>
            <person name="Kadowaki K."/>
            <person name="Sugiura M."/>
            <person name="Burr B."/>
            <person name="Sasaki T."/>
        </authorList>
    </citation>
    <scope>NUCLEOTIDE SEQUENCE [LARGE SCALE GENOMIC DNA]</scope>
    <source>
        <strain evidence="4">cv. Nipponbare</strain>
    </source>
</reference>
<dbReference type="PANTHER" id="PTHR48258">
    <property type="entry name" value="DUF4218 DOMAIN-CONTAINING PROTEIN-RELATED"/>
    <property type="match status" value="1"/>
</dbReference>
<dbReference type="EMBL" id="AC051624">
    <property type="protein sequence ID" value="AAK92551.1"/>
    <property type="molecule type" value="Genomic_DNA"/>
</dbReference>
<evidence type="ECO:0000313" key="4">
    <source>
        <dbReference type="Proteomes" id="UP000000763"/>
    </source>
</evidence>
<dbReference type="PANTHER" id="PTHR48258:SF9">
    <property type="entry name" value="OS01G0348150 PROTEIN"/>
    <property type="match status" value="1"/>
</dbReference>
<gene>
    <name evidence="3" type="primary">OSJNBb0036B06.9</name>
</gene>
<feature type="region of interest" description="Disordered" evidence="1">
    <location>
        <begin position="483"/>
        <end position="544"/>
    </location>
</feature>
<dbReference type="Pfam" id="PF13960">
    <property type="entry name" value="DUF4218"/>
    <property type="match status" value="1"/>
</dbReference>
<dbReference type="InterPro" id="IPR025452">
    <property type="entry name" value="DUF4218"/>
</dbReference>
<name>A0A5S6R9Y7_ORYSJ</name>
<accession>A0A5S6R9Y7</accession>
<dbReference type="AlphaFoldDB" id="A0A5S6R9Y7"/>